<dbReference type="GO" id="GO:0005886">
    <property type="term" value="C:plasma membrane"/>
    <property type="evidence" value="ECO:0007669"/>
    <property type="project" value="UniProtKB-SubCell"/>
</dbReference>
<dbReference type="PANTHER" id="PTHR30081">
    <property type="entry name" value="PROTEIN-EXPORT MEMBRANE PROTEIN SEC"/>
    <property type="match status" value="1"/>
</dbReference>
<keyword evidence="3 9" id="KW-1003">Cell membrane</keyword>
<dbReference type="FunFam" id="1.20.1640.10:FF:000004">
    <property type="entry name" value="Protein translocase subunit SecD"/>
    <property type="match status" value="1"/>
</dbReference>
<dbReference type="InterPro" id="IPR022813">
    <property type="entry name" value="SecD/SecF_arch_bac"/>
</dbReference>
<dbReference type="NCBIfam" id="TIGR00916">
    <property type="entry name" value="2A0604s01"/>
    <property type="match status" value="1"/>
</dbReference>
<comment type="subcellular location">
    <subcellularLocation>
        <location evidence="1 9">Cell membrane</location>
        <topology evidence="1 9">Multi-pass membrane protein</topology>
    </subcellularLocation>
</comment>
<comment type="subunit">
    <text evidence="9">Forms a complex with SecF. Part of the essential Sec protein translocation apparatus which comprises SecA, SecYEG and auxiliary proteins SecDF-YajC and YidC.</text>
</comment>
<name>A0A9X2EJ43_9SPHN</name>
<comment type="caution">
    <text evidence="13">The sequence shown here is derived from an EMBL/GenBank/DDBJ whole genome shotgun (WGS) entry which is preliminary data.</text>
</comment>
<protein>
    <recommendedName>
        <fullName evidence="9">Protein translocase subunit SecD</fullName>
    </recommendedName>
</protein>
<evidence type="ECO:0000256" key="9">
    <source>
        <dbReference type="HAMAP-Rule" id="MF_01463"/>
    </source>
</evidence>
<feature type="transmembrane region" description="Helical" evidence="9">
    <location>
        <begin position="408"/>
        <end position="428"/>
    </location>
</feature>
<dbReference type="InterPro" id="IPR005791">
    <property type="entry name" value="SecD"/>
</dbReference>
<evidence type="ECO:0000256" key="1">
    <source>
        <dbReference type="ARBA" id="ARBA00004651"/>
    </source>
</evidence>
<dbReference type="GO" id="GO:0015450">
    <property type="term" value="F:protein-transporting ATPase activity"/>
    <property type="evidence" value="ECO:0007669"/>
    <property type="project" value="InterPro"/>
</dbReference>
<dbReference type="Pfam" id="PF21760">
    <property type="entry name" value="SecD_1st"/>
    <property type="match status" value="1"/>
</dbReference>
<keyword evidence="7 9" id="KW-0811">Translocation</keyword>
<evidence type="ECO:0000259" key="10">
    <source>
        <dbReference type="Pfam" id="PF02355"/>
    </source>
</evidence>
<dbReference type="PANTHER" id="PTHR30081:SF1">
    <property type="entry name" value="PROTEIN TRANSLOCASE SUBUNIT SECD"/>
    <property type="match status" value="1"/>
</dbReference>
<evidence type="ECO:0000313" key="13">
    <source>
        <dbReference type="EMBL" id="MCM8557731.1"/>
    </source>
</evidence>
<evidence type="ECO:0000259" key="12">
    <source>
        <dbReference type="Pfam" id="PF22599"/>
    </source>
</evidence>
<feature type="domain" description="SecDF P1 head subdomain" evidence="12">
    <location>
        <begin position="261"/>
        <end position="362"/>
    </location>
</feature>
<keyword evidence="5 9" id="KW-0653">Protein transport</keyword>
<dbReference type="AlphaFoldDB" id="A0A9X2EJ43"/>
<keyword evidence="8 9" id="KW-0472">Membrane</keyword>
<keyword evidence="6 9" id="KW-1133">Transmembrane helix</keyword>
<evidence type="ECO:0000256" key="4">
    <source>
        <dbReference type="ARBA" id="ARBA00022692"/>
    </source>
</evidence>
<accession>A0A9X2EJ43</accession>
<evidence type="ECO:0000256" key="3">
    <source>
        <dbReference type="ARBA" id="ARBA00022475"/>
    </source>
</evidence>
<dbReference type="Gene3D" id="3.30.70.3400">
    <property type="match status" value="1"/>
</dbReference>
<feature type="transmembrane region" description="Helical" evidence="9">
    <location>
        <begin position="7"/>
        <end position="28"/>
    </location>
</feature>
<dbReference type="NCBIfam" id="TIGR01129">
    <property type="entry name" value="secD"/>
    <property type="match status" value="1"/>
</dbReference>
<feature type="domain" description="Protein translocase subunit SecDF P1" evidence="11">
    <location>
        <begin position="163"/>
        <end position="218"/>
    </location>
</feature>
<evidence type="ECO:0000256" key="5">
    <source>
        <dbReference type="ARBA" id="ARBA00022927"/>
    </source>
</evidence>
<dbReference type="Proteomes" id="UP001155128">
    <property type="component" value="Unassembled WGS sequence"/>
</dbReference>
<dbReference type="GO" id="GO:0006605">
    <property type="term" value="P:protein targeting"/>
    <property type="evidence" value="ECO:0007669"/>
    <property type="project" value="UniProtKB-UniRule"/>
</dbReference>
<keyword evidence="14" id="KW-1185">Reference proteome</keyword>
<feature type="transmembrane region" description="Helical" evidence="9">
    <location>
        <begin position="384"/>
        <end position="401"/>
    </location>
</feature>
<dbReference type="Gene3D" id="3.30.1360.200">
    <property type="match status" value="1"/>
</dbReference>
<gene>
    <name evidence="9 13" type="primary">secD</name>
    <name evidence="13" type="ORF">NDO55_07850</name>
</gene>
<feature type="transmembrane region" description="Helical" evidence="9">
    <location>
        <begin position="507"/>
        <end position="535"/>
    </location>
</feature>
<keyword evidence="2 9" id="KW-0813">Transport</keyword>
<dbReference type="InterPro" id="IPR048634">
    <property type="entry name" value="SecD_SecF_C"/>
</dbReference>
<dbReference type="Pfam" id="PF02355">
    <property type="entry name" value="SecD_SecF_C"/>
    <property type="match status" value="1"/>
</dbReference>
<dbReference type="GO" id="GO:0043952">
    <property type="term" value="P:protein transport by the Sec complex"/>
    <property type="evidence" value="ECO:0007669"/>
    <property type="project" value="UniProtKB-UniRule"/>
</dbReference>
<dbReference type="EMBL" id="JAMSHT010000001">
    <property type="protein sequence ID" value="MCM8557731.1"/>
    <property type="molecule type" value="Genomic_DNA"/>
</dbReference>
<evidence type="ECO:0000256" key="2">
    <source>
        <dbReference type="ARBA" id="ARBA00022448"/>
    </source>
</evidence>
<evidence type="ECO:0000256" key="7">
    <source>
        <dbReference type="ARBA" id="ARBA00023010"/>
    </source>
</evidence>
<dbReference type="Pfam" id="PF07549">
    <property type="entry name" value="Sec_GG"/>
    <property type="match status" value="1"/>
</dbReference>
<comment type="similarity">
    <text evidence="9">Belongs to the SecD/SecF family. SecD subfamily.</text>
</comment>
<evidence type="ECO:0000313" key="14">
    <source>
        <dbReference type="Proteomes" id="UP001155128"/>
    </source>
</evidence>
<comment type="function">
    <text evidence="9">Part of the Sec protein translocase complex. Interacts with the SecYEG preprotein conducting channel. SecDF uses the proton motive force (PMF) to complete protein translocation after the ATP-dependent function of SecA.</text>
</comment>
<organism evidence="13 14">
    <name type="scientific">Sphingomicrobium sediminis</name>
    <dbReference type="NCBI Taxonomy" id="2950949"/>
    <lineage>
        <taxon>Bacteria</taxon>
        <taxon>Pseudomonadati</taxon>
        <taxon>Pseudomonadota</taxon>
        <taxon>Alphaproteobacteria</taxon>
        <taxon>Sphingomonadales</taxon>
        <taxon>Sphingomonadaceae</taxon>
        <taxon>Sphingomicrobium</taxon>
    </lineage>
</organism>
<dbReference type="SUPFAM" id="SSF82866">
    <property type="entry name" value="Multidrug efflux transporter AcrB transmembrane domain"/>
    <property type="match status" value="1"/>
</dbReference>
<reference evidence="13" key="1">
    <citation type="submission" date="2022-06" db="EMBL/GenBank/DDBJ databases">
        <title>Sphingomicrobium sedimins sp. nov., a marine bacterium isolated from tidal flat.</title>
        <authorList>
            <person name="Kim C.-H."/>
            <person name="Yoo Y."/>
            <person name="Kim J.-J."/>
        </authorList>
    </citation>
    <scope>NUCLEOTIDE SEQUENCE</scope>
    <source>
        <strain evidence="13">GRR-S6-50</strain>
    </source>
</reference>
<dbReference type="RefSeq" id="WP_252114051.1">
    <property type="nucleotide sequence ID" value="NZ_JAMSHT010000001.1"/>
</dbReference>
<dbReference type="Pfam" id="PF22599">
    <property type="entry name" value="SecDF_P1_head"/>
    <property type="match status" value="1"/>
</dbReference>
<dbReference type="InterPro" id="IPR054384">
    <property type="entry name" value="SecDF_P1_head"/>
</dbReference>
<feature type="transmembrane region" description="Helical" evidence="9">
    <location>
        <begin position="482"/>
        <end position="501"/>
    </location>
</feature>
<dbReference type="InterPro" id="IPR022646">
    <property type="entry name" value="SecD/SecF_CS"/>
</dbReference>
<dbReference type="InterPro" id="IPR055344">
    <property type="entry name" value="SecD_SecF_C_bact"/>
</dbReference>
<dbReference type="InterPro" id="IPR048631">
    <property type="entry name" value="SecD_1st"/>
</dbReference>
<sequence>MLDFPRWKVWSIWAIIAIGIVLSIPSLLSERQLESYPDQLPQSRINLGLDLAGGSYLLLEADAADAAVQRLTAMEENIRNELVRGEPRVRIGDISRSEGQLSFMVRDVTQVDEAVERLRAMTQPVGFTGQRDWTVEVEDTSRIIVAPTADGEQRALADAVTVARDVVRRRIDPSGTREVTVRTSGEERIEVMVPGVDDPEALKDLIGQTARLEFRLVDLTASPEQLSQGRAPAGSEAIPYPDAPPGVPYVGYGAADGIPRIGLERRVIVSGDQLENAQQSFDAQTNEPVVSIKFNPQGARRFGRVTQENVGEPFAMVLDGNVLSAPNIIQPILGGSAQIQGNFTVESANQLGIALSSGKLPVKLDVIQEYTISSDLGQDSIEKGMLASIVATLAVLIYMLMTYGRFGLYANAALVANAFLILGAMAVFNATLTLPGIAGFVLTIGAAVDANVLINERIREELRRGRKILDAIEHGYKEASTAIFDANITNTIAAAMMFYFGSGPIRGFAVVLLIGIVTSVWTAVNFTRMLVAVWARAKRPKKLHI</sequence>
<feature type="domain" description="Protein export membrane protein SecD/SecF C-terminal" evidence="10">
    <location>
        <begin position="364"/>
        <end position="535"/>
    </location>
</feature>
<dbReference type="HAMAP" id="MF_01463_B">
    <property type="entry name" value="SecD_B"/>
    <property type="match status" value="1"/>
</dbReference>
<dbReference type="Gene3D" id="1.20.1640.10">
    <property type="entry name" value="Multidrug efflux transporter AcrB transmembrane domain"/>
    <property type="match status" value="1"/>
</dbReference>
<feature type="transmembrane region" description="Helical" evidence="9">
    <location>
        <begin position="434"/>
        <end position="454"/>
    </location>
</feature>
<dbReference type="GO" id="GO:0065002">
    <property type="term" value="P:intracellular protein transmembrane transport"/>
    <property type="evidence" value="ECO:0007669"/>
    <property type="project" value="UniProtKB-UniRule"/>
</dbReference>
<evidence type="ECO:0000256" key="8">
    <source>
        <dbReference type="ARBA" id="ARBA00023136"/>
    </source>
</evidence>
<proteinExistence type="inferred from homology"/>
<evidence type="ECO:0000256" key="6">
    <source>
        <dbReference type="ARBA" id="ARBA00022989"/>
    </source>
</evidence>
<evidence type="ECO:0000259" key="11">
    <source>
        <dbReference type="Pfam" id="PF21760"/>
    </source>
</evidence>
<keyword evidence="4 9" id="KW-0812">Transmembrane</keyword>